<dbReference type="EMBL" id="CM042010">
    <property type="protein sequence ID" value="KAI3781981.1"/>
    <property type="molecule type" value="Genomic_DNA"/>
</dbReference>
<keyword evidence="2" id="KW-1185">Reference proteome</keyword>
<organism evidence="1 2">
    <name type="scientific">Cichorium intybus</name>
    <name type="common">Chicory</name>
    <dbReference type="NCBI Taxonomy" id="13427"/>
    <lineage>
        <taxon>Eukaryota</taxon>
        <taxon>Viridiplantae</taxon>
        <taxon>Streptophyta</taxon>
        <taxon>Embryophyta</taxon>
        <taxon>Tracheophyta</taxon>
        <taxon>Spermatophyta</taxon>
        <taxon>Magnoliopsida</taxon>
        <taxon>eudicotyledons</taxon>
        <taxon>Gunneridae</taxon>
        <taxon>Pentapetalae</taxon>
        <taxon>asterids</taxon>
        <taxon>campanulids</taxon>
        <taxon>Asterales</taxon>
        <taxon>Asteraceae</taxon>
        <taxon>Cichorioideae</taxon>
        <taxon>Cichorieae</taxon>
        <taxon>Cichoriinae</taxon>
        <taxon>Cichorium</taxon>
    </lineage>
</organism>
<protein>
    <submittedName>
        <fullName evidence="1">Uncharacterized protein</fullName>
    </submittedName>
</protein>
<proteinExistence type="predicted"/>
<comment type="caution">
    <text evidence="1">The sequence shown here is derived from an EMBL/GenBank/DDBJ whole genome shotgun (WGS) entry which is preliminary data.</text>
</comment>
<name>A0ACB9GFY8_CICIN</name>
<sequence>MSIYVFTLASYIHVSNSIGSLWSIYLQEEIFPFWDTTTFVFPSLVIVFSPSQEIAEAIFLSLNNGNRKTLDFI</sequence>
<reference evidence="1 2" key="2">
    <citation type="journal article" date="2022" name="Mol. Ecol. Resour.">
        <title>The genomes of chicory, endive, great burdock and yacon provide insights into Asteraceae paleo-polyploidization history and plant inulin production.</title>
        <authorList>
            <person name="Fan W."/>
            <person name="Wang S."/>
            <person name="Wang H."/>
            <person name="Wang A."/>
            <person name="Jiang F."/>
            <person name="Liu H."/>
            <person name="Zhao H."/>
            <person name="Xu D."/>
            <person name="Zhang Y."/>
        </authorList>
    </citation>
    <scope>NUCLEOTIDE SEQUENCE [LARGE SCALE GENOMIC DNA]</scope>
    <source>
        <strain evidence="2">cv. Punajuju</strain>
        <tissue evidence="1">Leaves</tissue>
    </source>
</reference>
<reference evidence="2" key="1">
    <citation type="journal article" date="2022" name="Mol. Ecol. Resour.">
        <title>The genomes of chicory, endive, great burdock and yacon provide insights into Asteraceae palaeo-polyploidization history and plant inulin production.</title>
        <authorList>
            <person name="Fan W."/>
            <person name="Wang S."/>
            <person name="Wang H."/>
            <person name="Wang A."/>
            <person name="Jiang F."/>
            <person name="Liu H."/>
            <person name="Zhao H."/>
            <person name="Xu D."/>
            <person name="Zhang Y."/>
        </authorList>
    </citation>
    <scope>NUCLEOTIDE SEQUENCE [LARGE SCALE GENOMIC DNA]</scope>
    <source>
        <strain evidence="2">cv. Punajuju</strain>
    </source>
</reference>
<gene>
    <name evidence="1" type="ORF">L2E82_12010</name>
</gene>
<accession>A0ACB9GFY8</accession>
<dbReference type="Proteomes" id="UP001055811">
    <property type="component" value="Linkage Group LG02"/>
</dbReference>
<evidence type="ECO:0000313" key="1">
    <source>
        <dbReference type="EMBL" id="KAI3781981.1"/>
    </source>
</evidence>
<evidence type="ECO:0000313" key="2">
    <source>
        <dbReference type="Proteomes" id="UP001055811"/>
    </source>
</evidence>